<sequence>MTAFVFISSNDSINIILGSSITKLTLIFPSRWAGCGDAADVTCDTFSFVITFFLATTAACFEAFFIACWAAWKFAKKLNTDVKNQLTNTIFMPPTSTRSVISLYKTILQFKASCPTILKKSGCLITLASKVLTLIKARDRFSQVNSKLTISKLATNFSLMLSITLATFEERGTDASIICLVSSVNELRRAAKLSSNVLSELDAVSETRDVEGTALKRVMLNSLRAKLSSRLVHCMTSSCREVLIERRSSIDRLNALVAGVLVVGFVGDLGGGGAAFFGGGCGILSPIFIASITRSSAKFKLMTGSCGCEDTCNLPKLTTTADCLPGRKIPPIGNIIMFGMKVISISSLGFFLKTNLHRELFLDVHQNL</sequence>
<dbReference type="AlphaFoldDB" id="A0A1B0AXG2"/>
<accession>A0A1B0AXG2</accession>
<keyword evidence="1" id="KW-1133">Transmembrane helix</keyword>
<evidence type="ECO:0000313" key="3">
    <source>
        <dbReference type="Proteomes" id="UP000092460"/>
    </source>
</evidence>
<evidence type="ECO:0000313" key="2">
    <source>
        <dbReference type="EnsemblMetazoa" id="GPPI011974-PA"/>
    </source>
</evidence>
<name>A0A1B0AXG2_9MUSC</name>
<reference evidence="2" key="2">
    <citation type="submission" date="2020-05" db="UniProtKB">
        <authorList>
            <consortium name="EnsemblMetazoa"/>
        </authorList>
    </citation>
    <scope>IDENTIFICATION</scope>
    <source>
        <strain evidence="2">IAEA</strain>
    </source>
</reference>
<dbReference type="EMBL" id="JXJN01005255">
    <property type="status" value="NOT_ANNOTATED_CDS"/>
    <property type="molecule type" value="Genomic_DNA"/>
</dbReference>
<keyword evidence="1" id="KW-0812">Transmembrane</keyword>
<dbReference type="Proteomes" id="UP000092460">
    <property type="component" value="Unassembled WGS sequence"/>
</dbReference>
<evidence type="ECO:0000256" key="1">
    <source>
        <dbReference type="SAM" id="Phobius"/>
    </source>
</evidence>
<keyword evidence="3" id="KW-1185">Reference proteome</keyword>
<protein>
    <submittedName>
        <fullName evidence="2">Uncharacterized protein</fullName>
    </submittedName>
</protein>
<proteinExistence type="predicted"/>
<keyword evidence="1" id="KW-0472">Membrane</keyword>
<feature type="transmembrane region" description="Helical" evidence="1">
    <location>
        <begin position="250"/>
        <end position="267"/>
    </location>
</feature>
<dbReference type="VEuPathDB" id="VectorBase:GPPI011974"/>
<dbReference type="EnsemblMetazoa" id="GPPI011974-RA">
    <property type="protein sequence ID" value="GPPI011974-PA"/>
    <property type="gene ID" value="GPPI011974"/>
</dbReference>
<organism evidence="2 3">
    <name type="scientific">Glossina palpalis gambiensis</name>
    <dbReference type="NCBI Taxonomy" id="67801"/>
    <lineage>
        <taxon>Eukaryota</taxon>
        <taxon>Metazoa</taxon>
        <taxon>Ecdysozoa</taxon>
        <taxon>Arthropoda</taxon>
        <taxon>Hexapoda</taxon>
        <taxon>Insecta</taxon>
        <taxon>Pterygota</taxon>
        <taxon>Neoptera</taxon>
        <taxon>Endopterygota</taxon>
        <taxon>Diptera</taxon>
        <taxon>Brachycera</taxon>
        <taxon>Muscomorpha</taxon>
        <taxon>Hippoboscoidea</taxon>
        <taxon>Glossinidae</taxon>
        <taxon>Glossina</taxon>
    </lineage>
</organism>
<feature type="transmembrane region" description="Helical" evidence="1">
    <location>
        <begin position="335"/>
        <end position="352"/>
    </location>
</feature>
<reference evidence="3" key="1">
    <citation type="submission" date="2015-01" db="EMBL/GenBank/DDBJ databases">
        <authorList>
            <person name="Aksoy S."/>
            <person name="Warren W."/>
            <person name="Wilson R.K."/>
        </authorList>
    </citation>
    <scope>NUCLEOTIDE SEQUENCE [LARGE SCALE GENOMIC DNA]</scope>
    <source>
        <strain evidence="3">IAEA</strain>
    </source>
</reference>
<feature type="transmembrane region" description="Helical" evidence="1">
    <location>
        <begin position="46"/>
        <end position="72"/>
    </location>
</feature>